<evidence type="ECO:0000256" key="7">
    <source>
        <dbReference type="SAM" id="MobiDB-lite"/>
    </source>
</evidence>
<dbReference type="Gene3D" id="3.90.215.10">
    <property type="entry name" value="Gamma Fibrinogen, chain A, domain 1"/>
    <property type="match status" value="1"/>
</dbReference>
<dbReference type="InterPro" id="IPR037579">
    <property type="entry name" value="FIB_ANG-like"/>
</dbReference>
<evidence type="ECO:0000256" key="4">
    <source>
        <dbReference type="ARBA" id="ARBA00023054"/>
    </source>
</evidence>
<feature type="domain" description="Fibrinogen C-terminal" evidence="10">
    <location>
        <begin position="228"/>
        <end position="449"/>
    </location>
</feature>
<dbReference type="PANTHER" id="PTHR47221:SF6">
    <property type="entry name" value="FIBRINOGEN ALPHA CHAIN"/>
    <property type="match status" value="1"/>
</dbReference>
<comment type="caution">
    <text evidence="11">The sequence shown here is derived from an EMBL/GenBank/DDBJ whole genome shotgun (WGS) entry which is preliminary data.</text>
</comment>
<keyword evidence="2" id="KW-0964">Secreted</keyword>
<keyword evidence="6" id="KW-0325">Glycoprotein</keyword>
<keyword evidence="3" id="KW-0732">Signal</keyword>
<feature type="region of interest" description="Disordered" evidence="7">
    <location>
        <begin position="157"/>
        <end position="183"/>
    </location>
</feature>
<dbReference type="PROSITE" id="PS50948">
    <property type="entry name" value="PAN"/>
    <property type="match status" value="1"/>
</dbReference>
<reference evidence="11" key="1">
    <citation type="submission" date="2018-11" db="EMBL/GenBank/DDBJ databases">
        <authorList>
            <person name="Alioto T."/>
            <person name="Alioto T."/>
        </authorList>
    </citation>
    <scope>NUCLEOTIDE SEQUENCE</scope>
</reference>
<dbReference type="Gene3D" id="4.10.530.10">
    <property type="entry name" value="Gamma-fibrinogen Carboxyl Terminal Fragment, domain 2"/>
    <property type="match status" value="1"/>
</dbReference>
<dbReference type="OrthoDB" id="6038967at2759"/>
<dbReference type="PANTHER" id="PTHR47221">
    <property type="entry name" value="FIBRINOGEN ALPHA CHAIN"/>
    <property type="match status" value="1"/>
</dbReference>
<evidence type="ECO:0000256" key="8">
    <source>
        <dbReference type="SAM" id="Phobius"/>
    </source>
</evidence>
<dbReference type="SUPFAM" id="SSF56496">
    <property type="entry name" value="Fibrinogen C-terminal domain-like"/>
    <property type="match status" value="1"/>
</dbReference>
<dbReference type="SMART" id="SM00186">
    <property type="entry name" value="FBG"/>
    <property type="match status" value="1"/>
</dbReference>
<dbReference type="EMBL" id="UYJE01007715">
    <property type="protein sequence ID" value="VDI57214.1"/>
    <property type="molecule type" value="Genomic_DNA"/>
</dbReference>
<evidence type="ECO:0000256" key="5">
    <source>
        <dbReference type="ARBA" id="ARBA00023157"/>
    </source>
</evidence>
<keyword evidence="4" id="KW-0175">Coiled coil</keyword>
<dbReference type="GO" id="GO:0005576">
    <property type="term" value="C:extracellular region"/>
    <property type="evidence" value="ECO:0007669"/>
    <property type="project" value="UniProtKB-SubCell"/>
</dbReference>
<dbReference type="AlphaFoldDB" id="A0A8B6G134"/>
<evidence type="ECO:0000256" key="2">
    <source>
        <dbReference type="ARBA" id="ARBA00022525"/>
    </source>
</evidence>
<dbReference type="Pfam" id="PF00147">
    <property type="entry name" value="Fibrinogen_C"/>
    <property type="match status" value="1"/>
</dbReference>
<evidence type="ECO:0000313" key="12">
    <source>
        <dbReference type="Proteomes" id="UP000596742"/>
    </source>
</evidence>
<sequence length="449" mass="50329">MRFLKTWYSSLEQYTVMYMLRIVTVLLCFCCSYCIGGLHSFSNKNKIRITSFETYLSTVTVPSSVECARECTRGDCCTACYNKTTNTCHLYRDCFPVTEQSDSGVLLRKNATKPTVHDITDTNGTTLEQISTTGIPTTNGNITYKESDDLTTATKPTVHDITDTSNGSTTLEQISTTGIPTTNDKTTYKESDDLSTATKLTVHDITTNFTTTTDKISTVITIDSTTENETTAMVIDCSDISGGSLSGVYEINVDNMTVEVYCEMRVDGQWTVIQKRLDGTTDFYRNWQEYKDGFGDVNLEYWLGNENLHKLLSTNSYKLRIDLEDWNGDTRYAEYDSFFVGSEETNYMLTISGYSGDAGDSLINPPRGSMCQTNGMEFTTLDSDNDEHTATNAAVFTNSGWWLNWSTDANLNGKFYATEQSQQTDAIYWQSWHASKVSLKSVSMKIKPN</sequence>
<evidence type="ECO:0000259" key="10">
    <source>
        <dbReference type="PROSITE" id="PS51406"/>
    </source>
</evidence>
<organism evidence="11 12">
    <name type="scientific">Mytilus galloprovincialis</name>
    <name type="common">Mediterranean mussel</name>
    <dbReference type="NCBI Taxonomy" id="29158"/>
    <lineage>
        <taxon>Eukaryota</taxon>
        <taxon>Metazoa</taxon>
        <taxon>Spiralia</taxon>
        <taxon>Lophotrochozoa</taxon>
        <taxon>Mollusca</taxon>
        <taxon>Bivalvia</taxon>
        <taxon>Autobranchia</taxon>
        <taxon>Pteriomorphia</taxon>
        <taxon>Mytilida</taxon>
        <taxon>Mytiloidea</taxon>
        <taxon>Mytilidae</taxon>
        <taxon>Mytilinae</taxon>
        <taxon>Mytilus</taxon>
    </lineage>
</organism>
<dbReference type="InterPro" id="IPR003609">
    <property type="entry name" value="Pan_app"/>
</dbReference>
<keyword evidence="5" id="KW-1015">Disulfide bond</keyword>
<dbReference type="InterPro" id="IPR002181">
    <property type="entry name" value="Fibrinogen_a/b/g_C_dom"/>
</dbReference>
<evidence type="ECO:0000313" key="11">
    <source>
        <dbReference type="EMBL" id="VDI57214.1"/>
    </source>
</evidence>
<gene>
    <name evidence="11" type="ORF">MGAL_10B083161</name>
</gene>
<proteinExistence type="predicted"/>
<evidence type="ECO:0008006" key="13">
    <source>
        <dbReference type="Google" id="ProtNLM"/>
    </source>
</evidence>
<accession>A0A8B6G134</accession>
<evidence type="ECO:0000259" key="9">
    <source>
        <dbReference type="PROSITE" id="PS50948"/>
    </source>
</evidence>
<feature type="transmembrane region" description="Helical" evidence="8">
    <location>
        <begin position="20"/>
        <end position="41"/>
    </location>
</feature>
<evidence type="ECO:0000256" key="1">
    <source>
        <dbReference type="ARBA" id="ARBA00004613"/>
    </source>
</evidence>
<feature type="domain" description="Apple" evidence="9">
    <location>
        <begin position="34"/>
        <end position="112"/>
    </location>
</feature>
<dbReference type="PROSITE" id="PS51406">
    <property type="entry name" value="FIBRINOGEN_C_2"/>
    <property type="match status" value="1"/>
</dbReference>
<dbReference type="InterPro" id="IPR036056">
    <property type="entry name" value="Fibrinogen-like_C"/>
</dbReference>
<evidence type="ECO:0000256" key="6">
    <source>
        <dbReference type="ARBA" id="ARBA00023180"/>
    </source>
</evidence>
<comment type="subcellular location">
    <subcellularLocation>
        <location evidence="1">Secreted</location>
    </subcellularLocation>
</comment>
<feature type="compositionally biased region" description="Polar residues" evidence="7">
    <location>
        <begin position="163"/>
        <end position="183"/>
    </location>
</feature>
<keyword evidence="12" id="KW-1185">Reference proteome</keyword>
<dbReference type="Proteomes" id="UP000596742">
    <property type="component" value="Unassembled WGS sequence"/>
</dbReference>
<keyword evidence="8" id="KW-0812">Transmembrane</keyword>
<keyword evidence="8" id="KW-1133">Transmembrane helix</keyword>
<dbReference type="InterPro" id="IPR014716">
    <property type="entry name" value="Fibrinogen_a/b/g_C_1"/>
</dbReference>
<keyword evidence="8" id="KW-0472">Membrane</keyword>
<dbReference type="CDD" id="cd00087">
    <property type="entry name" value="FReD"/>
    <property type="match status" value="1"/>
</dbReference>
<name>A0A8B6G134_MYTGA</name>
<protein>
    <recommendedName>
        <fullName evidence="13">Fibrinogen C-terminal domain-containing protein</fullName>
    </recommendedName>
</protein>
<evidence type="ECO:0000256" key="3">
    <source>
        <dbReference type="ARBA" id="ARBA00022729"/>
    </source>
</evidence>